<protein>
    <submittedName>
        <fullName evidence="1">Uncharacterized protein</fullName>
    </submittedName>
</protein>
<evidence type="ECO:0000313" key="2">
    <source>
        <dbReference type="Proteomes" id="UP001229421"/>
    </source>
</evidence>
<dbReference type="EMBL" id="JAUHHV010000009">
    <property type="protein sequence ID" value="KAK1413593.1"/>
    <property type="molecule type" value="Genomic_DNA"/>
</dbReference>
<reference evidence="1" key="1">
    <citation type="journal article" date="2023" name="bioRxiv">
        <title>Improved chromosome-level genome assembly for marigold (Tagetes erecta).</title>
        <authorList>
            <person name="Jiang F."/>
            <person name="Yuan L."/>
            <person name="Wang S."/>
            <person name="Wang H."/>
            <person name="Xu D."/>
            <person name="Wang A."/>
            <person name="Fan W."/>
        </authorList>
    </citation>
    <scope>NUCLEOTIDE SEQUENCE</scope>
    <source>
        <strain evidence="1">WSJ</strain>
        <tissue evidence="1">Leaf</tissue>
    </source>
</reference>
<sequence>MHTTIITYLHTFIHNNFWLFPILKYNPFTNHKQNPLTCLHTSTHPPNQHIFFISVIAHFRRFISVNSRRRVSLNSRREQQLSVHLKVVNF</sequence>
<comment type="caution">
    <text evidence="1">The sequence shown here is derived from an EMBL/GenBank/DDBJ whole genome shotgun (WGS) entry which is preliminary data.</text>
</comment>
<proteinExistence type="predicted"/>
<accession>A0AAD8K0Q8</accession>
<gene>
    <name evidence="1" type="ORF">QVD17_35369</name>
</gene>
<dbReference type="Proteomes" id="UP001229421">
    <property type="component" value="Unassembled WGS sequence"/>
</dbReference>
<organism evidence="1 2">
    <name type="scientific">Tagetes erecta</name>
    <name type="common">African marigold</name>
    <dbReference type="NCBI Taxonomy" id="13708"/>
    <lineage>
        <taxon>Eukaryota</taxon>
        <taxon>Viridiplantae</taxon>
        <taxon>Streptophyta</taxon>
        <taxon>Embryophyta</taxon>
        <taxon>Tracheophyta</taxon>
        <taxon>Spermatophyta</taxon>
        <taxon>Magnoliopsida</taxon>
        <taxon>eudicotyledons</taxon>
        <taxon>Gunneridae</taxon>
        <taxon>Pentapetalae</taxon>
        <taxon>asterids</taxon>
        <taxon>campanulids</taxon>
        <taxon>Asterales</taxon>
        <taxon>Asteraceae</taxon>
        <taxon>Asteroideae</taxon>
        <taxon>Heliantheae alliance</taxon>
        <taxon>Tageteae</taxon>
        <taxon>Tagetes</taxon>
    </lineage>
</organism>
<dbReference type="AlphaFoldDB" id="A0AAD8K0Q8"/>
<keyword evidence="2" id="KW-1185">Reference proteome</keyword>
<name>A0AAD8K0Q8_TARER</name>
<evidence type="ECO:0000313" key="1">
    <source>
        <dbReference type="EMBL" id="KAK1413593.1"/>
    </source>
</evidence>